<dbReference type="EMBL" id="AOGT01001657">
    <property type="protein sequence ID" value="EMG47254.1"/>
    <property type="molecule type" value="Genomic_DNA"/>
</dbReference>
<keyword evidence="2" id="KW-0067">ATP-binding</keyword>
<dbReference type="Proteomes" id="UP000011777">
    <property type="component" value="Unassembled WGS sequence"/>
</dbReference>
<dbReference type="GO" id="GO:0004467">
    <property type="term" value="F:long-chain fatty acid-CoA ligase activity"/>
    <property type="evidence" value="ECO:0007669"/>
    <property type="project" value="TreeGrafter"/>
</dbReference>
<comment type="caution">
    <text evidence="4">The sequence shown here is derived from an EMBL/GenBank/DDBJ whole genome shotgun (WGS) entry which is preliminary data.</text>
</comment>
<dbReference type="HOGENOM" id="CLU_000022_45_4_1"/>
<gene>
    <name evidence="4" type="ORF">G210_2445</name>
</gene>
<dbReference type="eggNOG" id="KOG1256">
    <property type="taxonomic scope" value="Eukaryota"/>
</dbReference>
<evidence type="ECO:0000256" key="2">
    <source>
        <dbReference type="ARBA" id="ARBA00022840"/>
    </source>
</evidence>
<evidence type="ECO:0000256" key="1">
    <source>
        <dbReference type="ARBA" id="ARBA00022741"/>
    </source>
</evidence>
<dbReference type="GO" id="GO:0016020">
    <property type="term" value="C:membrane"/>
    <property type="evidence" value="ECO:0007669"/>
    <property type="project" value="TreeGrafter"/>
</dbReference>
<proteinExistence type="predicted"/>
<keyword evidence="5" id="KW-1185">Reference proteome</keyword>
<dbReference type="SUPFAM" id="SSF56801">
    <property type="entry name" value="Acetyl-CoA synthetase-like"/>
    <property type="match status" value="1"/>
</dbReference>
<accession>M3JXV0</accession>
<dbReference type="PANTHER" id="PTHR43272:SF33">
    <property type="entry name" value="AMP-BINDING DOMAIN-CONTAINING PROTEIN-RELATED"/>
    <property type="match status" value="1"/>
</dbReference>
<dbReference type="GO" id="GO:0005783">
    <property type="term" value="C:endoplasmic reticulum"/>
    <property type="evidence" value="ECO:0007669"/>
    <property type="project" value="TreeGrafter"/>
</dbReference>
<dbReference type="InterPro" id="IPR042099">
    <property type="entry name" value="ANL_N_sf"/>
</dbReference>
<feature type="domain" description="AMP-dependent synthetase/ligase" evidence="3">
    <location>
        <begin position="152"/>
        <end position="534"/>
    </location>
</feature>
<dbReference type="PANTHER" id="PTHR43272">
    <property type="entry name" value="LONG-CHAIN-FATTY-ACID--COA LIGASE"/>
    <property type="match status" value="1"/>
</dbReference>
<dbReference type="Pfam" id="PF00501">
    <property type="entry name" value="AMP-binding"/>
    <property type="match status" value="1"/>
</dbReference>
<dbReference type="OrthoDB" id="1700726at2759"/>
<name>M3JXV0_CANMX</name>
<dbReference type="STRING" id="1245528.M3JXV0"/>
<dbReference type="Gene3D" id="3.40.50.12780">
    <property type="entry name" value="N-terminal domain of ligase-like"/>
    <property type="match status" value="1"/>
</dbReference>
<protein>
    <recommendedName>
        <fullName evidence="3">AMP-dependent synthetase/ligase domain-containing protein</fullName>
    </recommendedName>
</protein>
<dbReference type="OMA" id="WYHSIGL"/>
<evidence type="ECO:0000259" key="3">
    <source>
        <dbReference type="Pfam" id="PF00501"/>
    </source>
</evidence>
<dbReference type="AlphaFoldDB" id="M3JXV0"/>
<dbReference type="InterPro" id="IPR000873">
    <property type="entry name" value="AMP-dep_synth/lig_dom"/>
</dbReference>
<evidence type="ECO:0000313" key="5">
    <source>
        <dbReference type="Proteomes" id="UP000011777"/>
    </source>
</evidence>
<evidence type="ECO:0000313" key="4">
    <source>
        <dbReference type="EMBL" id="EMG47254.1"/>
    </source>
</evidence>
<sequence length="725" mass="80929">MSYLFEETPQYALNKIAKSVPLDSKLVSTASPLPNTKTPGFSPIYRNDYSPNKLINVPYPGLDTLYKLFDAAAAAFPDKPCLGKRIKNPDGTFGKYVFETYGTIRQRRNNFGSGIFFILQNNPYRLVDSPAHAKLKYDPTNKNLDNESFILTIFSHNRPEWSICDITSAAYSITNTALYDTLGPDTSKYILNLTESPIVVCSKEKIEKLIDLKKSNPEELRNLICLVSMDELTTEDSYLRNYAHENHITLFDMRQVEKLGEINPLEPNEPTPDSVFTITFTSGTTGAHPKGVVLTHRNAVSGVTFLFSNFFGHFNSIFYSFLPLAHIYERAVIQFALTTGAAIGFPQGPSPLTLLEDIKVLKPDTLALVPRVLTKLEAGIKAQTINNDAKPLLQSIFTKAINYKMQEQAKKENEHTNPSLFVYDRLLNSLRKKVGLDNVLAITTGSAPISSSTIKFLKASLNIGLAQGYGLSESFAGMMGSSKFDAESTSCGPVSVTTEIKLKDLPEMGYTADDEEGPRGELLLRGPQIFKEYYKNPEETAKAIDEDGWFHTGDVARIDSEGKVSIIDRAKNFFKLAQGEYVTPEKIEGLYLSKFPYLAQLYVHGDSKESFLVGIVGLDPTTAAQYIHARFRDKIVKKEDIVEFFKTPRNKKVLLQDMNKSVGGVLQGFEKLHNIVVDFDPLTVENEVITPTMKIRRPVAVKFFAQQFSDMYAEGSLIKDTNGKL</sequence>
<dbReference type="GO" id="GO:0005524">
    <property type="term" value="F:ATP binding"/>
    <property type="evidence" value="ECO:0007669"/>
    <property type="project" value="UniProtKB-KW"/>
</dbReference>
<reference evidence="4 5" key="1">
    <citation type="submission" date="2013-02" db="EMBL/GenBank/DDBJ databases">
        <title>Genome sequence of Candida maltosa Xu316, a potential industrial strain for xylitol and ethanol production.</title>
        <authorList>
            <person name="Yu J."/>
            <person name="Wang Q."/>
            <person name="Geng X."/>
            <person name="Bao W."/>
            <person name="He P."/>
            <person name="Cai J."/>
        </authorList>
    </citation>
    <scope>NUCLEOTIDE SEQUENCE [LARGE SCALE GENOMIC DNA]</scope>
    <source>
        <strain evidence="5">Xu316</strain>
    </source>
</reference>
<organism evidence="4 5">
    <name type="scientific">Candida maltosa (strain Xu316)</name>
    <name type="common">Yeast</name>
    <dbReference type="NCBI Taxonomy" id="1245528"/>
    <lineage>
        <taxon>Eukaryota</taxon>
        <taxon>Fungi</taxon>
        <taxon>Dikarya</taxon>
        <taxon>Ascomycota</taxon>
        <taxon>Saccharomycotina</taxon>
        <taxon>Pichiomycetes</taxon>
        <taxon>Debaryomycetaceae</taxon>
        <taxon>Candida/Lodderomyces clade</taxon>
        <taxon>Candida</taxon>
    </lineage>
</organism>
<keyword evidence="1" id="KW-0547">Nucleotide-binding</keyword>